<comment type="similarity">
    <text evidence="2">Belongs to the HPPK family.</text>
</comment>
<evidence type="ECO:0000256" key="1">
    <source>
        <dbReference type="ARBA" id="ARBA00005051"/>
    </source>
</evidence>
<evidence type="ECO:0000256" key="2">
    <source>
        <dbReference type="ARBA" id="ARBA00005810"/>
    </source>
</evidence>
<accession>A0A6M1T3Q9</accession>
<feature type="domain" description="7,8-dihydro-6-hydroxymethylpterin-pyrophosphokinase" evidence="13">
    <location>
        <begin position="7"/>
        <end position="133"/>
    </location>
</feature>
<dbReference type="RefSeq" id="WP_165143839.1">
    <property type="nucleotide sequence ID" value="NZ_JAALLT010000006.1"/>
</dbReference>
<evidence type="ECO:0000313" key="15">
    <source>
        <dbReference type="Proteomes" id="UP000473278"/>
    </source>
</evidence>
<evidence type="ECO:0000256" key="11">
    <source>
        <dbReference type="ARBA" id="ARBA00029766"/>
    </source>
</evidence>
<dbReference type="PANTHER" id="PTHR43071">
    <property type="entry name" value="2-AMINO-4-HYDROXY-6-HYDROXYMETHYLDIHYDROPTERIDINE PYROPHOSPHOKINASE"/>
    <property type="match status" value="1"/>
</dbReference>
<comment type="caution">
    <text evidence="14">The sequence shown here is derived from an EMBL/GenBank/DDBJ whole genome shotgun (WGS) entry which is preliminary data.</text>
</comment>
<reference evidence="14 15" key="1">
    <citation type="submission" date="2020-02" db="EMBL/GenBank/DDBJ databases">
        <title>Balneolaceae bacterium YR4-1, complete genome.</title>
        <authorList>
            <person name="Li Y."/>
            <person name="Wu S."/>
        </authorList>
    </citation>
    <scope>NUCLEOTIDE SEQUENCE [LARGE SCALE GENOMIC DNA]</scope>
    <source>
        <strain evidence="14 15">YR4-1</strain>
    </source>
</reference>
<dbReference type="PANTHER" id="PTHR43071:SF1">
    <property type="entry name" value="2-AMINO-4-HYDROXY-6-HYDROXYMETHYLDIHYDROPTERIDINE PYROPHOSPHOKINASE"/>
    <property type="match status" value="1"/>
</dbReference>
<name>A0A6M1T3Q9_9BACT</name>
<evidence type="ECO:0000256" key="4">
    <source>
        <dbReference type="ARBA" id="ARBA00016218"/>
    </source>
</evidence>
<protein>
    <recommendedName>
        <fullName evidence="4">2-amino-4-hydroxy-6-hydroxymethyldihydropteridine pyrophosphokinase</fullName>
        <ecNumber evidence="3">2.7.6.3</ecNumber>
    </recommendedName>
    <alternativeName>
        <fullName evidence="11">6-hydroxymethyl-7,8-dihydropterin pyrophosphokinase</fullName>
    </alternativeName>
    <alternativeName>
        <fullName evidence="12">7,8-dihydro-6-hydroxymethylpterin-pyrophosphokinase</fullName>
    </alternativeName>
</protein>
<dbReference type="InterPro" id="IPR035907">
    <property type="entry name" value="Hppk_sf"/>
</dbReference>
<evidence type="ECO:0000259" key="13">
    <source>
        <dbReference type="Pfam" id="PF01288"/>
    </source>
</evidence>
<dbReference type="GO" id="GO:0046654">
    <property type="term" value="P:tetrahydrofolate biosynthetic process"/>
    <property type="evidence" value="ECO:0007669"/>
    <property type="project" value="UniProtKB-UniPathway"/>
</dbReference>
<evidence type="ECO:0000256" key="9">
    <source>
        <dbReference type="ARBA" id="ARBA00022909"/>
    </source>
</evidence>
<dbReference type="GO" id="GO:0003848">
    <property type="term" value="F:2-amino-4-hydroxy-6-hydroxymethyldihydropteridine diphosphokinase activity"/>
    <property type="evidence" value="ECO:0007669"/>
    <property type="project" value="UniProtKB-EC"/>
</dbReference>
<sequence>MDEVEVVVAVGSNVGDRRQHLSDAKSFLSSVSDQPIRSSSVYLTEPVGPSSRFFLNAAVEITTELDPEKLIKKFKNFEQEHGRSADQPRWSARTIDLDIISYGNLVIHKDNLIIPHPEYRNRLFVLKPLEELHENWQDPETGESISKLITSAPPLKMKKTELTW</sequence>
<comment type="function">
    <text evidence="10">Catalyzes the transfer of pyrophosphate from adenosine triphosphate (ATP) to 6-hydroxymethyl-7,8-dihydropterin, an enzymatic step in folate biosynthesis pathway.</text>
</comment>
<dbReference type="SUPFAM" id="SSF55083">
    <property type="entry name" value="6-hydroxymethyl-7,8-dihydropterin pyrophosphokinase, HPPK"/>
    <property type="match status" value="1"/>
</dbReference>
<evidence type="ECO:0000256" key="7">
    <source>
        <dbReference type="ARBA" id="ARBA00022777"/>
    </source>
</evidence>
<dbReference type="EC" id="2.7.6.3" evidence="3"/>
<dbReference type="GO" id="GO:0016301">
    <property type="term" value="F:kinase activity"/>
    <property type="evidence" value="ECO:0007669"/>
    <property type="project" value="UniProtKB-KW"/>
</dbReference>
<dbReference type="UniPathway" id="UPA00077">
    <property type="reaction ID" value="UER00155"/>
</dbReference>
<dbReference type="Pfam" id="PF01288">
    <property type="entry name" value="HPPK"/>
    <property type="match status" value="1"/>
</dbReference>
<dbReference type="CDD" id="cd00483">
    <property type="entry name" value="HPPK"/>
    <property type="match status" value="1"/>
</dbReference>
<dbReference type="GO" id="GO:0005524">
    <property type="term" value="F:ATP binding"/>
    <property type="evidence" value="ECO:0007669"/>
    <property type="project" value="UniProtKB-KW"/>
</dbReference>
<keyword evidence="6" id="KW-0547">Nucleotide-binding</keyword>
<dbReference type="InterPro" id="IPR000550">
    <property type="entry name" value="Hppk"/>
</dbReference>
<keyword evidence="7 14" id="KW-0418">Kinase</keyword>
<keyword evidence="8" id="KW-0067">ATP-binding</keyword>
<organism evidence="14 15">
    <name type="scientific">Halalkalibaculum roseum</name>
    <dbReference type="NCBI Taxonomy" id="2709311"/>
    <lineage>
        <taxon>Bacteria</taxon>
        <taxon>Pseudomonadati</taxon>
        <taxon>Balneolota</taxon>
        <taxon>Balneolia</taxon>
        <taxon>Balneolales</taxon>
        <taxon>Balneolaceae</taxon>
        <taxon>Halalkalibaculum</taxon>
    </lineage>
</organism>
<evidence type="ECO:0000256" key="6">
    <source>
        <dbReference type="ARBA" id="ARBA00022741"/>
    </source>
</evidence>
<dbReference type="NCBIfam" id="TIGR01498">
    <property type="entry name" value="folK"/>
    <property type="match status" value="1"/>
</dbReference>
<dbReference type="Proteomes" id="UP000473278">
    <property type="component" value="Unassembled WGS sequence"/>
</dbReference>
<evidence type="ECO:0000256" key="12">
    <source>
        <dbReference type="ARBA" id="ARBA00033413"/>
    </source>
</evidence>
<evidence type="ECO:0000256" key="10">
    <source>
        <dbReference type="ARBA" id="ARBA00029409"/>
    </source>
</evidence>
<evidence type="ECO:0000256" key="8">
    <source>
        <dbReference type="ARBA" id="ARBA00022840"/>
    </source>
</evidence>
<dbReference type="GO" id="GO:0046656">
    <property type="term" value="P:folic acid biosynthetic process"/>
    <property type="evidence" value="ECO:0007669"/>
    <property type="project" value="UniProtKB-KW"/>
</dbReference>
<keyword evidence="5 14" id="KW-0808">Transferase</keyword>
<comment type="pathway">
    <text evidence="1">Cofactor biosynthesis; tetrahydrofolate biosynthesis; 2-amino-4-hydroxy-6-hydroxymethyl-7,8-dihydropteridine diphosphate from 7,8-dihydroneopterin triphosphate: step 4/4.</text>
</comment>
<evidence type="ECO:0000256" key="5">
    <source>
        <dbReference type="ARBA" id="ARBA00022679"/>
    </source>
</evidence>
<dbReference type="Gene3D" id="3.30.70.560">
    <property type="entry name" value="7,8-Dihydro-6-hydroxymethylpterin-pyrophosphokinase HPPK"/>
    <property type="match status" value="1"/>
</dbReference>
<keyword evidence="9" id="KW-0289">Folate biosynthesis</keyword>
<keyword evidence="15" id="KW-1185">Reference proteome</keyword>
<dbReference type="AlphaFoldDB" id="A0A6M1T3Q9"/>
<gene>
    <name evidence="14" type="primary">folK</name>
    <name evidence="14" type="ORF">G3570_15760</name>
</gene>
<proteinExistence type="inferred from homology"/>
<evidence type="ECO:0000313" key="14">
    <source>
        <dbReference type="EMBL" id="NGP78104.1"/>
    </source>
</evidence>
<dbReference type="EMBL" id="JAALLT010000006">
    <property type="protein sequence ID" value="NGP78104.1"/>
    <property type="molecule type" value="Genomic_DNA"/>
</dbReference>
<evidence type="ECO:0000256" key="3">
    <source>
        <dbReference type="ARBA" id="ARBA00013253"/>
    </source>
</evidence>